<dbReference type="OrthoDB" id="271595at2759"/>
<dbReference type="Pfam" id="PF08241">
    <property type="entry name" value="Methyltransf_11"/>
    <property type="match status" value="1"/>
</dbReference>
<dbReference type="FunFam" id="3.40.50.150:FF:000195">
    <property type="entry name" value="Methyltransferase domain containing protein"/>
    <property type="match status" value="1"/>
</dbReference>
<dbReference type="GO" id="GO:0000049">
    <property type="term" value="F:tRNA binding"/>
    <property type="evidence" value="ECO:0007669"/>
    <property type="project" value="TreeGrafter"/>
</dbReference>
<evidence type="ECO:0000256" key="2">
    <source>
        <dbReference type="ARBA" id="ARBA00022679"/>
    </source>
</evidence>
<dbReference type="GO" id="GO:0008757">
    <property type="term" value="F:S-adenosylmethionine-dependent methyltransferase activity"/>
    <property type="evidence" value="ECO:0007669"/>
    <property type="project" value="InterPro"/>
</dbReference>
<protein>
    <submittedName>
        <fullName evidence="4">7163_t:CDS:1</fullName>
    </submittedName>
</protein>
<comment type="caution">
    <text evidence="4">The sequence shown here is derived from an EMBL/GenBank/DDBJ whole genome shotgun (WGS) entry which is preliminary data.</text>
</comment>
<dbReference type="Gene3D" id="3.40.50.150">
    <property type="entry name" value="Vaccinia Virus protein VP39"/>
    <property type="match status" value="1"/>
</dbReference>
<keyword evidence="5" id="KW-1185">Reference proteome</keyword>
<dbReference type="InterPro" id="IPR013216">
    <property type="entry name" value="Methyltransf_11"/>
</dbReference>
<dbReference type="EMBL" id="CAMKVN010002099">
    <property type="protein sequence ID" value="CAI2179563.1"/>
    <property type="molecule type" value="Genomic_DNA"/>
</dbReference>
<name>A0A9W4SSF6_9GLOM</name>
<dbReference type="InterPro" id="IPR051422">
    <property type="entry name" value="AlkB_tRNA_MeTrf/Diox"/>
</dbReference>
<accession>A0A9W4SSF6</accession>
<dbReference type="GO" id="GO:0106335">
    <property type="term" value="F:tRNA (5-carboxymethyluridine(34)-5-O)-methyltransferase activity"/>
    <property type="evidence" value="ECO:0007669"/>
    <property type="project" value="TreeGrafter"/>
</dbReference>
<dbReference type="GO" id="GO:0002098">
    <property type="term" value="P:tRNA wobble uridine modification"/>
    <property type="evidence" value="ECO:0007669"/>
    <property type="project" value="TreeGrafter"/>
</dbReference>
<sequence>MSSSKRPMPTQAFASTNTSSLNPTIKEQQYVHDVYEKIAQHFSSTRYKPWPVVEEFLKELEIGSIGVDVGCGNGKYLGVNRNVYIIGADRSSSLIEISASRGFETLICDALNLPYRDECFVSIFDFVISIAVIHHFTTLERRIAATKELFRIAKPGSKVLIYVWAMEQIESRRKFDEHYQDVFVPWVIPADKNEKEEEIVYDRYYHLFKKGELDDIVANIDLAQIIKSDYNKDNWYVIATKRQ</sequence>
<dbReference type="SUPFAM" id="SSF53335">
    <property type="entry name" value="S-adenosyl-L-methionine-dependent methyltransferases"/>
    <property type="match status" value="1"/>
</dbReference>
<dbReference type="PANTHER" id="PTHR13069:SF21">
    <property type="entry name" value="ALKYLATED DNA REPAIR PROTEIN ALKB HOMOLOG 8"/>
    <property type="match status" value="1"/>
</dbReference>
<gene>
    <name evidence="4" type="ORF">FWILDA_LOCUS9151</name>
</gene>
<reference evidence="4" key="1">
    <citation type="submission" date="2022-08" db="EMBL/GenBank/DDBJ databases">
        <authorList>
            <person name="Kallberg Y."/>
            <person name="Tangrot J."/>
            <person name="Rosling A."/>
        </authorList>
    </citation>
    <scope>NUCLEOTIDE SEQUENCE</scope>
    <source>
        <strain evidence="4">Wild A</strain>
    </source>
</reference>
<dbReference type="GO" id="GO:0005737">
    <property type="term" value="C:cytoplasm"/>
    <property type="evidence" value="ECO:0007669"/>
    <property type="project" value="TreeGrafter"/>
</dbReference>
<keyword evidence="2" id="KW-0808">Transferase</keyword>
<evidence type="ECO:0000259" key="3">
    <source>
        <dbReference type="Pfam" id="PF08241"/>
    </source>
</evidence>
<evidence type="ECO:0000256" key="1">
    <source>
        <dbReference type="ARBA" id="ARBA00022603"/>
    </source>
</evidence>
<dbReference type="GO" id="GO:0030488">
    <property type="term" value="P:tRNA methylation"/>
    <property type="evidence" value="ECO:0007669"/>
    <property type="project" value="TreeGrafter"/>
</dbReference>
<evidence type="ECO:0000313" key="5">
    <source>
        <dbReference type="Proteomes" id="UP001153678"/>
    </source>
</evidence>
<organism evidence="4 5">
    <name type="scientific">Funneliformis geosporum</name>
    <dbReference type="NCBI Taxonomy" id="1117311"/>
    <lineage>
        <taxon>Eukaryota</taxon>
        <taxon>Fungi</taxon>
        <taxon>Fungi incertae sedis</taxon>
        <taxon>Mucoromycota</taxon>
        <taxon>Glomeromycotina</taxon>
        <taxon>Glomeromycetes</taxon>
        <taxon>Glomerales</taxon>
        <taxon>Glomeraceae</taxon>
        <taxon>Funneliformis</taxon>
    </lineage>
</organism>
<dbReference type="InterPro" id="IPR029063">
    <property type="entry name" value="SAM-dependent_MTases_sf"/>
</dbReference>
<proteinExistence type="predicted"/>
<evidence type="ECO:0000313" key="4">
    <source>
        <dbReference type="EMBL" id="CAI2179563.1"/>
    </source>
</evidence>
<dbReference type="CDD" id="cd02440">
    <property type="entry name" value="AdoMet_MTases"/>
    <property type="match status" value="1"/>
</dbReference>
<dbReference type="GO" id="GO:0005634">
    <property type="term" value="C:nucleus"/>
    <property type="evidence" value="ECO:0007669"/>
    <property type="project" value="TreeGrafter"/>
</dbReference>
<feature type="domain" description="Methyltransferase type 11" evidence="3">
    <location>
        <begin position="67"/>
        <end position="161"/>
    </location>
</feature>
<dbReference type="Proteomes" id="UP001153678">
    <property type="component" value="Unassembled WGS sequence"/>
</dbReference>
<keyword evidence="1" id="KW-0489">Methyltransferase</keyword>
<dbReference type="PANTHER" id="PTHR13069">
    <property type="entry name" value="ALKYLATED DNA REPAIR PROTEIN ALKB HOMOLOG 8"/>
    <property type="match status" value="1"/>
</dbReference>
<dbReference type="AlphaFoldDB" id="A0A9W4SSF6"/>